<organism evidence="2 3">
    <name type="scientific">Posidoniimonas corsicana</name>
    <dbReference type="NCBI Taxonomy" id="1938618"/>
    <lineage>
        <taxon>Bacteria</taxon>
        <taxon>Pseudomonadati</taxon>
        <taxon>Planctomycetota</taxon>
        <taxon>Planctomycetia</taxon>
        <taxon>Pirellulales</taxon>
        <taxon>Lacipirellulaceae</taxon>
        <taxon>Posidoniimonas</taxon>
    </lineage>
</organism>
<dbReference type="GO" id="GO:0003824">
    <property type="term" value="F:catalytic activity"/>
    <property type="evidence" value="ECO:0007669"/>
    <property type="project" value="InterPro"/>
</dbReference>
<evidence type="ECO:0000313" key="2">
    <source>
        <dbReference type="EMBL" id="TWT32406.1"/>
    </source>
</evidence>
<dbReference type="InterPro" id="IPR011037">
    <property type="entry name" value="Pyrv_Knase-like_insert_dom_sf"/>
</dbReference>
<dbReference type="Proteomes" id="UP000316714">
    <property type="component" value="Unassembled WGS sequence"/>
</dbReference>
<dbReference type="Pfam" id="PF03473">
    <property type="entry name" value="MOSC"/>
    <property type="match status" value="1"/>
</dbReference>
<dbReference type="GO" id="GO:0030151">
    <property type="term" value="F:molybdenum ion binding"/>
    <property type="evidence" value="ECO:0007669"/>
    <property type="project" value="InterPro"/>
</dbReference>
<sequence length="191" mass="20758">MAAETSPRHLSREELEGLLPNITASPRVQGALQAIFVRPAENERRSVEQAELSQPTGIVGDRWQTDHWQRLPDGSPDPDTQVSIMNARILRQISGGSDEAMGLAGDNLIVDFDLSEDHLPAGSRLKIGGEVVIEVSATPHTGCKKFVTRYGKDAQQFVNSKEGKRHHLRGLLGKIVSPGVIRVGDAVAKVE</sequence>
<dbReference type="OrthoDB" id="5735964at2"/>
<dbReference type="RefSeq" id="WP_146567737.1">
    <property type="nucleotide sequence ID" value="NZ_SIHJ01000003.1"/>
</dbReference>
<reference evidence="2 3" key="1">
    <citation type="submission" date="2019-02" db="EMBL/GenBank/DDBJ databases">
        <title>Deep-cultivation of Planctomycetes and their phenomic and genomic characterization uncovers novel biology.</title>
        <authorList>
            <person name="Wiegand S."/>
            <person name="Jogler M."/>
            <person name="Boedeker C."/>
            <person name="Pinto D."/>
            <person name="Vollmers J."/>
            <person name="Rivas-Marin E."/>
            <person name="Kohn T."/>
            <person name="Peeters S.H."/>
            <person name="Heuer A."/>
            <person name="Rast P."/>
            <person name="Oberbeckmann S."/>
            <person name="Bunk B."/>
            <person name="Jeske O."/>
            <person name="Meyerdierks A."/>
            <person name="Storesund J.E."/>
            <person name="Kallscheuer N."/>
            <person name="Luecker S."/>
            <person name="Lage O.M."/>
            <person name="Pohl T."/>
            <person name="Merkel B.J."/>
            <person name="Hornburger P."/>
            <person name="Mueller R.-W."/>
            <person name="Bruemmer F."/>
            <person name="Labrenz M."/>
            <person name="Spormann A.M."/>
            <person name="Op Den Camp H."/>
            <person name="Overmann J."/>
            <person name="Amann R."/>
            <person name="Jetten M.S.M."/>
            <person name="Mascher T."/>
            <person name="Medema M.H."/>
            <person name="Devos D.P."/>
            <person name="Kaster A.-K."/>
            <person name="Ovreas L."/>
            <person name="Rohde M."/>
            <person name="Galperin M.Y."/>
            <person name="Jogler C."/>
        </authorList>
    </citation>
    <scope>NUCLEOTIDE SEQUENCE [LARGE SCALE GENOMIC DNA]</scope>
    <source>
        <strain evidence="2 3">KOR34</strain>
    </source>
</reference>
<comment type="caution">
    <text evidence="2">The sequence shown here is derived from an EMBL/GenBank/DDBJ whole genome shotgun (WGS) entry which is preliminary data.</text>
</comment>
<dbReference type="InterPro" id="IPR052353">
    <property type="entry name" value="Benzoxazolinone_Detox_Enz"/>
</dbReference>
<dbReference type="PANTHER" id="PTHR30212:SF2">
    <property type="entry name" value="PROTEIN YIIM"/>
    <property type="match status" value="1"/>
</dbReference>
<proteinExistence type="predicted"/>
<dbReference type="PROSITE" id="PS51340">
    <property type="entry name" value="MOSC"/>
    <property type="match status" value="1"/>
</dbReference>
<accession>A0A5C5V1G5</accession>
<dbReference type="AlphaFoldDB" id="A0A5C5V1G5"/>
<dbReference type="PANTHER" id="PTHR30212">
    <property type="entry name" value="PROTEIN YIIM"/>
    <property type="match status" value="1"/>
</dbReference>
<dbReference type="SUPFAM" id="SSF50800">
    <property type="entry name" value="PK beta-barrel domain-like"/>
    <property type="match status" value="1"/>
</dbReference>
<name>A0A5C5V1G5_9BACT</name>
<dbReference type="InterPro" id="IPR005302">
    <property type="entry name" value="MoCF_Sase_C"/>
</dbReference>
<evidence type="ECO:0000313" key="3">
    <source>
        <dbReference type="Proteomes" id="UP000316714"/>
    </source>
</evidence>
<keyword evidence="3" id="KW-1185">Reference proteome</keyword>
<gene>
    <name evidence="2" type="ORF">KOR34_41690</name>
</gene>
<protein>
    <recommendedName>
        <fullName evidence="1">MOSC domain-containing protein</fullName>
    </recommendedName>
</protein>
<feature type="domain" description="MOSC" evidence="1">
    <location>
        <begin position="45"/>
        <end position="190"/>
    </location>
</feature>
<dbReference type="EMBL" id="SIHJ01000003">
    <property type="protein sequence ID" value="TWT32406.1"/>
    <property type="molecule type" value="Genomic_DNA"/>
</dbReference>
<evidence type="ECO:0000259" key="1">
    <source>
        <dbReference type="PROSITE" id="PS51340"/>
    </source>
</evidence>
<dbReference type="GO" id="GO:0030170">
    <property type="term" value="F:pyridoxal phosphate binding"/>
    <property type="evidence" value="ECO:0007669"/>
    <property type="project" value="InterPro"/>
</dbReference>
<dbReference type="Gene3D" id="2.40.33.20">
    <property type="entry name" value="PK beta-barrel domain-like"/>
    <property type="match status" value="1"/>
</dbReference>